<keyword evidence="7" id="KW-0547">Nucleotide-binding</keyword>
<dbReference type="EMBL" id="MFHQ01000007">
    <property type="protein sequence ID" value="OGF74740.1"/>
    <property type="molecule type" value="Genomic_DNA"/>
</dbReference>
<dbReference type="GO" id="GO:0016740">
    <property type="term" value="F:transferase activity"/>
    <property type="evidence" value="ECO:0007669"/>
    <property type="project" value="UniProtKB-KW"/>
</dbReference>
<dbReference type="GO" id="GO:0005737">
    <property type="term" value="C:cytoplasm"/>
    <property type="evidence" value="ECO:0007669"/>
    <property type="project" value="UniProtKB-SubCell"/>
</dbReference>
<keyword evidence="9" id="KW-0460">Magnesium</keyword>
<keyword evidence="6" id="KW-0479">Metal-binding</keyword>
<dbReference type="GO" id="GO:0005524">
    <property type="term" value="F:ATP binding"/>
    <property type="evidence" value="ECO:0007669"/>
    <property type="project" value="UniProtKB-KW"/>
</dbReference>
<evidence type="ECO:0000256" key="10">
    <source>
        <dbReference type="ARBA" id="ARBA00032441"/>
    </source>
</evidence>
<protein>
    <recommendedName>
        <fullName evidence="3">tRNA threonylcarbamoyladenosine biosynthesis protein TsaE</fullName>
    </recommendedName>
    <alternativeName>
        <fullName evidence="10">t(6)A37 threonylcarbamoyladenosine biosynthesis protein TsaE</fullName>
    </alternativeName>
</protein>
<keyword evidence="11" id="KW-0808">Transferase</keyword>
<dbReference type="Proteomes" id="UP000178406">
    <property type="component" value="Unassembled WGS sequence"/>
</dbReference>
<keyword evidence="8" id="KW-0067">ATP-binding</keyword>
<dbReference type="PANTHER" id="PTHR33540:SF2">
    <property type="entry name" value="TRNA THREONYLCARBAMOYLADENOSINE BIOSYNTHESIS PROTEIN TSAE"/>
    <property type="match status" value="1"/>
</dbReference>
<gene>
    <name evidence="11" type="ORF">A3J56_03340</name>
</gene>
<dbReference type="PANTHER" id="PTHR33540">
    <property type="entry name" value="TRNA THREONYLCARBAMOYLADENOSINE BIOSYNTHESIS PROTEIN TSAE"/>
    <property type="match status" value="1"/>
</dbReference>
<evidence type="ECO:0000256" key="7">
    <source>
        <dbReference type="ARBA" id="ARBA00022741"/>
    </source>
</evidence>
<evidence type="ECO:0000313" key="12">
    <source>
        <dbReference type="Proteomes" id="UP000178406"/>
    </source>
</evidence>
<accession>A0A1F5WGN3</accession>
<evidence type="ECO:0000256" key="9">
    <source>
        <dbReference type="ARBA" id="ARBA00022842"/>
    </source>
</evidence>
<dbReference type="InterPro" id="IPR003442">
    <property type="entry name" value="T6A_TsaE"/>
</dbReference>
<dbReference type="InterPro" id="IPR027417">
    <property type="entry name" value="P-loop_NTPase"/>
</dbReference>
<keyword evidence="4" id="KW-0963">Cytoplasm</keyword>
<evidence type="ECO:0000256" key="5">
    <source>
        <dbReference type="ARBA" id="ARBA00022694"/>
    </source>
</evidence>
<comment type="subcellular location">
    <subcellularLocation>
        <location evidence="1">Cytoplasm</location>
    </subcellularLocation>
</comment>
<comment type="similarity">
    <text evidence="2">Belongs to the TsaE family.</text>
</comment>
<evidence type="ECO:0000256" key="4">
    <source>
        <dbReference type="ARBA" id="ARBA00022490"/>
    </source>
</evidence>
<dbReference type="NCBIfam" id="TIGR00150">
    <property type="entry name" value="T6A_YjeE"/>
    <property type="match status" value="1"/>
</dbReference>
<evidence type="ECO:0000313" key="11">
    <source>
        <dbReference type="EMBL" id="OGF74740.1"/>
    </source>
</evidence>
<dbReference type="GO" id="GO:0046872">
    <property type="term" value="F:metal ion binding"/>
    <property type="evidence" value="ECO:0007669"/>
    <property type="project" value="UniProtKB-KW"/>
</dbReference>
<name>A0A1F5WGN3_9BACT</name>
<evidence type="ECO:0000256" key="2">
    <source>
        <dbReference type="ARBA" id="ARBA00007599"/>
    </source>
</evidence>
<evidence type="ECO:0000256" key="1">
    <source>
        <dbReference type="ARBA" id="ARBA00004496"/>
    </source>
</evidence>
<evidence type="ECO:0000256" key="3">
    <source>
        <dbReference type="ARBA" id="ARBA00019010"/>
    </source>
</evidence>
<evidence type="ECO:0000256" key="8">
    <source>
        <dbReference type="ARBA" id="ARBA00022840"/>
    </source>
</evidence>
<comment type="caution">
    <text evidence="11">The sequence shown here is derived from an EMBL/GenBank/DDBJ whole genome shotgun (WGS) entry which is preliminary data.</text>
</comment>
<reference evidence="11 12" key="1">
    <citation type="journal article" date="2016" name="Nat. Commun.">
        <title>Thousands of microbial genomes shed light on interconnected biogeochemical processes in an aquifer system.</title>
        <authorList>
            <person name="Anantharaman K."/>
            <person name="Brown C.T."/>
            <person name="Hug L.A."/>
            <person name="Sharon I."/>
            <person name="Castelle C.J."/>
            <person name="Probst A.J."/>
            <person name="Thomas B.C."/>
            <person name="Singh A."/>
            <person name="Wilkins M.J."/>
            <person name="Karaoz U."/>
            <person name="Brodie E.L."/>
            <person name="Williams K.H."/>
            <person name="Hubbard S.S."/>
            <person name="Banfield J.F."/>
        </authorList>
    </citation>
    <scope>NUCLEOTIDE SEQUENCE [LARGE SCALE GENOMIC DNA]</scope>
</reference>
<dbReference type="GO" id="GO:0002949">
    <property type="term" value="P:tRNA threonylcarbamoyladenosine modification"/>
    <property type="evidence" value="ECO:0007669"/>
    <property type="project" value="InterPro"/>
</dbReference>
<dbReference type="SUPFAM" id="SSF52540">
    <property type="entry name" value="P-loop containing nucleoside triphosphate hydrolases"/>
    <property type="match status" value="1"/>
</dbReference>
<evidence type="ECO:0000256" key="6">
    <source>
        <dbReference type="ARBA" id="ARBA00022723"/>
    </source>
</evidence>
<dbReference type="Pfam" id="PF02367">
    <property type="entry name" value="TsaE"/>
    <property type="match status" value="1"/>
</dbReference>
<proteinExistence type="inferred from homology"/>
<dbReference type="STRING" id="1798338.A3J56_03340"/>
<organism evidence="11 12">
    <name type="scientific">Candidatus Giovannonibacteria bacterium RIFCSPHIGHO2_02_FULL_46_20</name>
    <dbReference type="NCBI Taxonomy" id="1798338"/>
    <lineage>
        <taxon>Bacteria</taxon>
        <taxon>Candidatus Giovannoniibacteriota</taxon>
    </lineage>
</organism>
<dbReference type="AlphaFoldDB" id="A0A1F5WGN3"/>
<keyword evidence="5" id="KW-0819">tRNA processing</keyword>
<sequence length="183" mass="21019">MFCYDGDMRHRKTKNKKRSTILEIITKSNHETKELGALLAQIEQHLMLLKKRSGALVLSLEGDLGSGKTTFVKGFAKGLGIRETIQSPTFVIAKIYKIKPSTIRTARTLEHFKNLVHIDAYRIEPKDLPAIGWNEFIKGSRNIVLVEWGDRIRNALPRKTIRICFSHNTKNTRTVRYICQEAR</sequence>
<dbReference type="Gene3D" id="3.40.50.300">
    <property type="entry name" value="P-loop containing nucleotide triphosphate hydrolases"/>
    <property type="match status" value="1"/>
</dbReference>